<reference evidence="11" key="1">
    <citation type="journal article" date="2019" name="Int. J. Syst. Evol. Microbiol.">
        <title>The Global Catalogue of Microorganisms (GCM) 10K type strain sequencing project: providing services to taxonomists for standard genome sequencing and annotation.</title>
        <authorList>
            <consortium name="The Broad Institute Genomics Platform"/>
            <consortium name="The Broad Institute Genome Sequencing Center for Infectious Disease"/>
            <person name="Wu L."/>
            <person name="Ma J."/>
        </authorList>
    </citation>
    <scope>NUCLEOTIDE SEQUENCE [LARGE SCALE GENOMIC DNA]</scope>
    <source>
        <strain evidence="11">JCM 16083</strain>
    </source>
</reference>
<dbReference type="InterPro" id="IPR026444">
    <property type="entry name" value="Secre_tail"/>
</dbReference>
<organism evidence="10 11">
    <name type="scientific">Wandonia haliotis</name>
    <dbReference type="NCBI Taxonomy" id="574963"/>
    <lineage>
        <taxon>Bacteria</taxon>
        <taxon>Pseudomonadati</taxon>
        <taxon>Bacteroidota</taxon>
        <taxon>Flavobacteriia</taxon>
        <taxon>Flavobacteriales</taxon>
        <taxon>Crocinitomicaceae</taxon>
        <taxon>Wandonia</taxon>
    </lineage>
</organism>
<dbReference type="SMART" id="SM00089">
    <property type="entry name" value="PKD"/>
    <property type="match status" value="1"/>
</dbReference>
<dbReference type="Gene3D" id="2.60.40.740">
    <property type="match status" value="1"/>
</dbReference>
<dbReference type="SUPFAM" id="SSF52743">
    <property type="entry name" value="Subtilisin-like"/>
    <property type="match status" value="1"/>
</dbReference>
<dbReference type="Gene3D" id="3.50.30.30">
    <property type="match status" value="1"/>
</dbReference>
<evidence type="ECO:0000313" key="11">
    <source>
        <dbReference type="Proteomes" id="UP001501126"/>
    </source>
</evidence>
<evidence type="ECO:0000259" key="8">
    <source>
        <dbReference type="PROSITE" id="PS50093"/>
    </source>
</evidence>
<keyword evidence="11" id="KW-1185">Reference proteome</keyword>
<feature type="domain" description="PKD" evidence="8">
    <location>
        <begin position="1121"/>
        <end position="1183"/>
    </location>
</feature>
<evidence type="ECO:0000256" key="6">
    <source>
        <dbReference type="ARBA" id="ARBA00022825"/>
    </source>
</evidence>
<evidence type="ECO:0000256" key="7">
    <source>
        <dbReference type="PROSITE-ProRule" id="PRU01240"/>
    </source>
</evidence>
<dbReference type="InterPro" id="IPR036116">
    <property type="entry name" value="FN3_sf"/>
</dbReference>
<sequence>MFLNFGENVLNLPEPKKQATMFDSIFSKLLLLFTLLIAYASPGLGQMRNAEQEPFIPGHLIIQVDENTDPELLFQRLPIQYEFKVNKQLSVHMRAWLIEFNPFSISQMEALKMVNRLDGITLAQNDHVVELRSTTPDDPQFDQQWHHLNTGQTGGTADADTDIDEAWDITTGGQNALGHDIVVCILEGVDFSHSDLIENRWTNPFEIPGNGIDDDGNGYIDDINGWNVSNNSGNLTGVSTTHGTNVAGMIGAKGNNNLGVVGANWDVKMMNVVGYSMTESSVVSAYDYPLSLRKKYNETNGTEGAFIVATNASWGIDGGNPNNYPIWCQFYDTLGKYGIVNCGATTNSDLNVDVSGDMPTACPSDYMVGVGRSGHNDNFAGGYGATTIDFPAPGISVRTTANGNSYTTTTGTSFSSPYTAGVIALLYAIPCPGFMNIVLNNPQDGSDLIYQALMDGVDLKANMTNSFIAGGRLNAKNSMDLLMDATCSTCTPPANPVITTVNDNTVTFTYDAIQDVINYSVFVREEGSANWTQYSSSTLSIQVNNLNTCTVYEYYMSVECADETNSSPEIGTFSTTGCGACMDLTYCDASSTDPGEEVSVHTPSGIAGDFTNYTLTDNWGATLDNGYAYGNLILVDDGTAASEEGCNALTNAAQINGNIAVAVRGTCNFSQKALNAQNAGATGLIIINNQGTSPASLGDGGEGNLITIPVVMVSQADGAGLLSELSGGNTVTGLLGSQNEWIESFEINGNQVVSGDDNGYRPASLSAISSLDIGATYPFSVTPGFDGQPLLTYSRIWMDLNQDGSFTAGELVYDQSSAGYGVVTDNLTIPASATPGTTRMRVQLSYQDYPVTSLPSVCGEFMSGETEDYCVELLQTQFCNLSITSTVTEPLCANNTNGSISVNVSGGTPGYTYAWNTGNTTSSLTGLDIGAYSLVVTDDSGCDTTIQYNLNYDLDLSVSSTITSPTCSPNEDGEISVNALGSSGFSYQWNTGATGTLLNDLAPGVYSVTATDGNGCVVNETFNLAYSSNLVLSATVTHPSCDDSQDGSVIASASGGSGITYQWQNGPSIEEWSNIGNGTYQITATSADGCQVTEDYTLLASPAPVVADFVLTQNFLNVQFTSTSSNATSYSWDFGDGNSSSSQNPVHSYNQPGTYTVCLSVTGTCESSTTCYTVSVSANTTGIEKNDEITFLLYPNPAKNEVSLVTSIATIEKIEVTTVTGQVVKQFPVNGNAATEMDIESLAEGIYLVNAYEKDGTLLSSQKLIVRK</sequence>
<keyword evidence="4" id="KW-0732">Signal</keyword>
<dbReference type="Pfam" id="PF18962">
    <property type="entry name" value="Por_Secre_tail"/>
    <property type="match status" value="1"/>
</dbReference>
<dbReference type="PRINTS" id="PR00723">
    <property type="entry name" value="SUBTILISIN"/>
</dbReference>
<dbReference type="CDD" id="cd00063">
    <property type="entry name" value="FN3"/>
    <property type="match status" value="1"/>
</dbReference>
<dbReference type="InterPro" id="IPR025667">
    <property type="entry name" value="SprB_repeat"/>
</dbReference>
<dbReference type="PROSITE" id="PS50853">
    <property type="entry name" value="FN3"/>
    <property type="match status" value="1"/>
</dbReference>
<evidence type="ECO:0000256" key="2">
    <source>
        <dbReference type="ARBA" id="ARBA00022512"/>
    </source>
</evidence>
<evidence type="ECO:0000256" key="5">
    <source>
        <dbReference type="ARBA" id="ARBA00022801"/>
    </source>
</evidence>
<dbReference type="SUPFAM" id="SSF49299">
    <property type="entry name" value="PKD domain"/>
    <property type="match status" value="1"/>
</dbReference>
<dbReference type="PANTHER" id="PTHR43806:SF11">
    <property type="entry name" value="CEREVISIN-RELATED"/>
    <property type="match status" value="1"/>
</dbReference>
<dbReference type="InterPro" id="IPR036852">
    <property type="entry name" value="Peptidase_S8/S53_dom_sf"/>
</dbReference>
<dbReference type="InterPro" id="IPR013783">
    <property type="entry name" value="Ig-like_fold"/>
</dbReference>
<dbReference type="CDD" id="cd04818">
    <property type="entry name" value="PA_subtilisin_1"/>
    <property type="match status" value="1"/>
</dbReference>
<evidence type="ECO:0000259" key="9">
    <source>
        <dbReference type="PROSITE" id="PS50853"/>
    </source>
</evidence>
<dbReference type="InterPro" id="IPR022409">
    <property type="entry name" value="PKD/Chitinase_dom"/>
</dbReference>
<dbReference type="EMBL" id="BAAAFH010000011">
    <property type="protein sequence ID" value="GAA0875229.1"/>
    <property type="molecule type" value="Genomic_DNA"/>
</dbReference>
<dbReference type="Gene3D" id="2.60.40.10">
    <property type="entry name" value="Immunoglobulins"/>
    <property type="match status" value="2"/>
</dbReference>
<name>A0ABP3Y501_9FLAO</name>
<dbReference type="InterPro" id="IPR045474">
    <property type="entry name" value="GEVED"/>
</dbReference>
<dbReference type="Pfam" id="PF00082">
    <property type="entry name" value="Peptidase_S8"/>
    <property type="match status" value="1"/>
</dbReference>
<dbReference type="Pfam" id="PF18911">
    <property type="entry name" value="PKD_4"/>
    <property type="match status" value="1"/>
</dbReference>
<keyword evidence="2" id="KW-0964">Secreted</keyword>
<proteinExistence type="inferred from homology"/>
<dbReference type="Proteomes" id="UP001501126">
    <property type="component" value="Unassembled WGS sequence"/>
</dbReference>
<dbReference type="PROSITE" id="PS00137">
    <property type="entry name" value="SUBTILASE_HIS"/>
    <property type="match status" value="1"/>
</dbReference>
<evidence type="ECO:0000256" key="4">
    <source>
        <dbReference type="ARBA" id="ARBA00022729"/>
    </source>
</evidence>
<dbReference type="Gene3D" id="3.40.50.200">
    <property type="entry name" value="Peptidase S8/S53 domain"/>
    <property type="match status" value="1"/>
</dbReference>
<keyword evidence="6" id="KW-0720">Serine protease</keyword>
<dbReference type="Pfam" id="PF02225">
    <property type="entry name" value="PA"/>
    <property type="match status" value="1"/>
</dbReference>
<keyword evidence="5" id="KW-0378">Hydrolase</keyword>
<dbReference type="InterPro" id="IPR046450">
    <property type="entry name" value="PA_dom_sf"/>
</dbReference>
<dbReference type="InterPro" id="IPR023828">
    <property type="entry name" value="Peptidase_S8_Ser-AS"/>
</dbReference>
<dbReference type="InterPro" id="IPR000601">
    <property type="entry name" value="PKD_dom"/>
</dbReference>
<dbReference type="PANTHER" id="PTHR43806">
    <property type="entry name" value="PEPTIDASE S8"/>
    <property type="match status" value="1"/>
</dbReference>
<dbReference type="Pfam" id="PF13573">
    <property type="entry name" value="SprB"/>
    <property type="match status" value="2"/>
</dbReference>
<evidence type="ECO:0000256" key="3">
    <source>
        <dbReference type="ARBA" id="ARBA00022670"/>
    </source>
</evidence>
<keyword evidence="3" id="KW-0645">Protease</keyword>
<dbReference type="SUPFAM" id="SSF52025">
    <property type="entry name" value="PA domain"/>
    <property type="match status" value="1"/>
</dbReference>
<feature type="domain" description="Fibronectin type-III" evidence="9">
    <location>
        <begin position="492"/>
        <end position="578"/>
    </location>
</feature>
<dbReference type="InterPro" id="IPR050131">
    <property type="entry name" value="Peptidase_S8_subtilisin-like"/>
</dbReference>
<dbReference type="InterPro" id="IPR015500">
    <property type="entry name" value="Peptidase_S8_subtilisin-rel"/>
</dbReference>
<dbReference type="Pfam" id="PF20009">
    <property type="entry name" value="GEVED"/>
    <property type="match status" value="1"/>
</dbReference>
<dbReference type="NCBIfam" id="TIGR04183">
    <property type="entry name" value="Por_Secre_tail"/>
    <property type="match status" value="1"/>
</dbReference>
<evidence type="ECO:0000313" key="10">
    <source>
        <dbReference type="EMBL" id="GAA0875229.1"/>
    </source>
</evidence>
<dbReference type="CDD" id="cd00146">
    <property type="entry name" value="PKD"/>
    <property type="match status" value="1"/>
</dbReference>
<comment type="caution">
    <text evidence="7">Lacks conserved residue(s) required for the propagation of feature annotation.</text>
</comment>
<dbReference type="PROSITE" id="PS51892">
    <property type="entry name" value="SUBTILASE"/>
    <property type="match status" value="1"/>
</dbReference>
<dbReference type="SUPFAM" id="SSF49265">
    <property type="entry name" value="Fibronectin type III"/>
    <property type="match status" value="1"/>
</dbReference>
<gene>
    <name evidence="10" type="ORF">GCM10009118_16380</name>
</gene>
<dbReference type="InterPro" id="IPR035986">
    <property type="entry name" value="PKD_dom_sf"/>
</dbReference>
<keyword evidence="2" id="KW-0134">Cell wall</keyword>
<protein>
    <submittedName>
        <fullName evidence="10">Uncharacterized protein</fullName>
    </submittedName>
</protein>
<dbReference type="InterPro" id="IPR003137">
    <property type="entry name" value="PA_domain"/>
</dbReference>
<dbReference type="PROSITE" id="PS00138">
    <property type="entry name" value="SUBTILASE_SER"/>
    <property type="match status" value="1"/>
</dbReference>
<dbReference type="InterPro" id="IPR003961">
    <property type="entry name" value="FN3_dom"/>
</dbReference>
<dbReference type="InterPro" id="IPR000209">
    <property type="entry name" value="Peptidase_S8/S53_dom"/>
</dbReference>
<evidence type="ECO:0000256" key="1">
    <source>
        <dbReference type="ARBA" id="ARBA00011073"/>
    </source>
</evidence>
<dbReference type="PROSITE" id="PS50093">
    <property type="entry name" value="PKD"/>
    <property type="match status" value="1"/>
</dbReference>
<comment type="caution">
    <text evidence="10">The sequence shown here is derived from an EMBL/GenBank/DDBJ whole genome shotgun (WGS) entry which is preliminary data.</text>
</comment>
<comment type="similarity">
    <text evidence="1 7">Belongs to the peptidase S8 family.</text>
</comment>
<accession>A0ABP3Y501</accession>
<dbReference type="InterPro" id="IPR022398">
    <property type="entry name" value="Peptidase_S8_His-AS"/>
</dbReference>